<accession>A0A5N7B5S2</accession>
<organism evidence="1 2">
    <name type="scientific">Aspergillus bertholletiae</name>
    <dbReference type="NCBI Taxonomy" id="1226010"/>
    <lineage>
        <taxon>Eukaryota</taxon>
        <taxon>Fungi</taxon>
        <taxon>Dikarya</taxon>
        <taxon>Ascomycota</taxon>
        <taxon>Pezizomycotina</taxon>
        <taxon>Eurotiomycetes</taxon>
        <taxon>Eurotiomycetidae</taxon>
        <taxon>Eurotiales</taxon>
        <taxon>Aspergillaceae</taxon>
        <taxon>Aspergillus</taxon>
        <taxon>Aspergillus subgen. Circumdati</taxon>
    </lineage>
</organism>
<gene>
    <name evidence="1" type="ORF">BDV26DRAFT_265516</name>
</gene>
<evidence type="ECO:0000313" key="2">
    <source>
        <dbReference type="Proteomes" id="UP000326198"/>
    </source>
</evidence>
<dbReference type="AlphaFoldDB" id="A0A5N7B5S2"/>
<sequence length="63" mass="6982">MVAFILQDCISSFVSHGRPTSPLAPPLEIYSRVAGIGLNNITGMRDQACNSWCVYRQTAFTYI</sequence>
<name>A0A5N7B5S2_9EURO</name>
<dbReference type="OrthoDB" id="408631at2759"/>
<evidence type="ECO:0000313" key="1">
    <source>
        <dbReference type="EMBL" id="KAE8376530.1"/>
    </source>
</evidence>
<protein>
    <submittedName>
        <fullName evidence="1">Uncharacterized protein</fullName>
    </submittedName>
</protein>
<keyword evidence="2" id="KW-1185">Reference proteome</keyword>
<dbReference type="EMBL" id="ML736239">
    <property type="protein sequence ID" value="KAE8376530.1"/>
    <property type="molecule type" value="Genomic_DNA"/>
</dbReference>
<proteinExistence type="predicted"/>
<dbReference type="Proteomes" id="UP000326198">
    <property type="component" value="Unassembled WGS sequence"/>
</dbReference>
<reference evidence="1 2" key="1">
    <citation type="submission" date="2019-04" db="EMBL/GenBank/DDBJ databases">
        <title>Friends and foes A comparative genomics studyof 23 Aspergillus species from section Flavi.</title>
        <authorList>
            <consortium name="DOE Joint Genome Institute"/>
            <person name="Kjaerbolling I."/>
            <person name="Vesth T."/>
            <person name="Frisvad J.C."/>
            <person name="Nybo J.L."/>
            <person name="Theobald S."/>
            <person name="Kildgaard S."/>
            <person name="Isbrandt T."/>
            <person name="Kuo A."/>
            <person name="Sato A."/>
            <person name="Lyhne E.K."/>
            <person name="Kogle M.E."/>
            <person name="Wiebenga A."/>
            <person name="Kun R.S."/>
            <person name="Lubbers R.J."/>
            <person name="Makela M.R."/>
            <person name="Barry K."/>
            <person name="Chovatia M."/>
            <person name="Clum A."/>
            <person name="Daum C."/>
            <person name="Haridas S."/>
            <person name="He G."/>
            <person name="LaButti K."/>
            <person name="Lipzen A."/>
            <person name="Mondo S."/>
            <person name="Riley R."/>
            <person name="Salamov A."/>
            <person name="Simmons B.A."/>
            <person name="Magnuson J.K."/>
            <person name="Henrissat B."/>
            <person name="Mortensen U.H."/>
            <person name="Larsen T.O."/>
            <person name="Devries R.P."/>
            <person name="Grigoriev I.V."/>
            <person name="Machida M."/>
            <person name="Baker S.E."/>
            <person name="Andersen M.R."/>
        </authorList>
    </citation>
    <scope>NUCLEOTIDE SEQUENCE [LARGE SCALE GENOMIC DNA]</scope>
    <source>
        <strain evidence="1 2">IBT 29228</strain>
    </source>
</reference>